<keyword evidence="1" id="KW-1133">Transmembrane helix</keyword>
<protein>
    <submittedName>
        <fullName evidence="2">Uncharacterized protein</fullName>
    </submittedName>
</protein>
<dbReference type="Proteomes" id="UP001595912">
    <property type="component" value="Unassembled WGS sequence"/>
</dbReference>
<sequence>MDPLQLYPAEFQALVGDGETVRAAAHCQRAFGSDRLERSPEELERLVGFLPVRLRDQALAALRAEPRPERAWERVLAVLAGADSVIRFDVDQAIGGIAAAGHAGSCAARLADGMRDAGMVHLVVTTERLVLAGMDLDPVAFRPLADLPIGAVLRARREGRFLQRGRVVIDFVDLSQLALMTGIFGTGRADRIVGALAVRQRTPHEEASAAIHLGVNSRYTGLVVRFVLAGVLLLAGWQMLAHGSTTEAQRARESADLIADYRPTCDGKTMGRRDTCLVFGGSGDEGGSYQHMMDKYAAANSPEALAERDRNWRVAGTVALGLGGLTLLFFILSLIEAIRFGTGQPQEATISYQRRIVGLFVAVGMAVGGVALIMEVGNFGTWLLAIAGVLFTAGAVAGLVSAWRTRIGRPRWARKHGYTYEHFNKDLMERLGWSNVRPFAGGVVTGTYRDRAFLVFDYAEKDSRDTALVIGLPGEVPPLVVEAKEKPGARLLTGTAQHWANHATQVVAAADRHYPWAFKASGKTIWAKYDEFISPSGKRLSKRLDGLHRVGTDLVALPPS</sequence>
<dbReference type="EMBL" id="JBHSIU010000046">
    <property type="protein sequence ID" value="MFC5002806.1"/>
    <property type="molecule type" value="Genomic_DNA"/>
</dbReference>
<proteinExistence type="predicted"/>
<evidence type="ECO:0000313" key="3">
    <source>
        <dbReference type="Proteomes" id="UP001595912"/>
    </source>
</evidence>
<feature type="transmembrane region" description="Helical" evidence="1">
    <location>
        <begin position="380"/>
        <end position="403"/>
    </location>
</feature>
<reference evidence="3" key="1">
    <citation type="journal article" date="2019" name="Int. J. Syst. Evol. Microbiol.">
        <title>The Global Catalogue of Microorganisms (GCM) 10K type strain sequencing project: providing services to taxonomists for standard genome sequencing and annotation.</title>
        <authorList>
            <consortium name="The Broad Institute Genomics Platform"/>
            <consortium name="The Broad Institute Genome Sequencing Center for Infectious Disease"/>
            <person name="Wu L."/>
            <person name="Ma J."/>
        </authorList>
    </citation>
    <scope>NUCLEOTIDE SEQUENCE [LARGE SCALE GENOMIC DNA]</scope>
    <source>
        <strain evidence="3">CGMCC 4.7152</strain>
    </source>
</reference>
<comment type="caution">
    <text evidence="2">The sequence shown here is derived from an EMBL/GenBank/DDBJ whole genome shotgun (WGS) entry which is preliminary data.</text>
</comment>
<feature type="transmembrane region" description="Helical" evidence="1">
    <location>
        <begin position="314"/>
        <end position="335"/>
    </location>
</feature>
<organism evidence="2 3">
    <name type="scientific">Dactylosporangium cerinum</name>
    <dbReference type="NCBI Taxonomy" id="1434730"/>
    <lineage>
        <taxon>Bacteria</taxon>
        <taxon>Bacillati</taxon>
        <taxon>Actinomycetota</taxon>
        <taxon>Actinomycetes</taxon>
        <taxon>Micromonosporales</taxon>
        <taxon>Micromonosporaceae</taxon>
        <taxon>Dactylosporangium</taxon>
    </lineage>
</organism>
<keyword evidence="3" id="KW-1185">Reference proteome</keyword>
<keyword evidence="1" id="KW-0812">Transmembrane</keyword>
<dbReference type="RefSeq" id="WP_380121247.1">
    <property type="nucleotide sequence ID" value="NZ_JBHSIU010000046.1"/>
</dbReference>
<evidence type="ECO:0000256" key="1">
    <source>
        <dbReference type="SAM" id="Phobius"/>
    </source>
</evidence>
<name>A0ABV9W6T6_9ACTN</name>
<evidence type="ECO:0000313" key="2">
    <source>
        <dbReference type="EMBL" id="MFC5002806.1"/>
    </source>
</evidence>
<feature type="transmembrane region" description="Helical" evidence="1">
    <location>
        <begin position="356"/>
        <end position="374"/>
    </location>
</feature>
<gene>
    <name evidence="2" type="ORF">ACFPIJ_33880</name>
</gene>
<accession>A0ABV9W6T6</accession>
<keyword evidence="1" id="KW-0472">Membrane</keyword>